<evidence type="ECO:0000313" key="1">
    <source>
        <dbReference type="EMBL" id="KAJ8014624.1"/>
    </source>
</evidence>
<sequence>MKSDLAIITQKKTGRTPVEDLDSSFSTFGDVQPTPERRQSPEETKPFNTRSANSPLGVDGADLRPNLRLSRQSIQSLIAAVKPDCDHGWEKEVEVLVFLYWLARAASYRAVSLAFDIPKSTVHDIVHRMSKAVLSILKHLIAFPSADDIEAVGAGFAQLAGSPAFSVVAGAIDGCHVRVKPPASDVQCYFNRKLFNSVQLQAITDHQGKFLDIFDGYPGSVHDARVLKNCVHWPSVSTCRKVHP</sequence>
<reference evidence="1" key="1">
    <citation type="submission" date="2021-05" db="EMBL/GenBank/DDBJ databases">
        <authorList>
            <person name="Pan Q."/>
            <person name="Jouanno E."/>
            <person name="Zahm M."/>
            <person name="Klopp C."/>
            <person name="Cabau C."/>
            <person name="Louis A."/>
            <person name="Berthelot C."/>
            <person name="Parey E."/>
            <person name="Roest Crollius H."/>
            <person name="Montfort J."/>
            <person name="Robinson-Rechavi M."/>
            <person name="Bouchez O."/>
            <person name="Lampietro C."/>
            <person name="Lopez Roques C."/>
            <person name="Donnadieu C."/>
            <person name="Postlethwait J."/>
            <person name="Bobe J."/>
            <person name="Dillon D."/>
            <person name="Chandos A."/>
            <person name="von Hippel F."/>
            <person name="Guiguen Y."/>
        </authorList>
    </citation>
    <scope>NUCLEOTIDE SEQUENCE</scope>
    <source>
        <strain evidence="1">YG-Jan2019</strain>
    </source>
</reference>
<dbReference type="EMBL" id="CM055729">
    <property type="protein sequence ID" value="KAJ8014624.1"/>
    <property type="molecule type" value="Genomic_DNA"/>
</dbReference>
<protein>
    <submittedName>
        <fullName evidence="1">Uncharacterized protein</fullName>
    </submittedName>
</protein>
<accession>A0ACC2HF43</accession>
<proteinExistence type="predicted"/>
<gene>
    <name evidence="1" type="ORF">DPEC_G00017570</name>
</gene>
<evidence type="ECO:0000313" key="2">
    <source>
        <dbReference type="Proteomes" id="UP001157502"/>
    </source>
</evidence>
<name>A0ACC2HF43_DALPE</name>
<organism evidence="1 2">
    <name type="scientific">Dallia pectoralis</name>
    <name type="common">Alaska blackfish</name>
    <dbReference type="NCBI Taxonomy" id="75939"/>
    <lineage>
        <taxon>Eukaryota</taxon>
        <taxon>Metazoa</taxon>
        <taxon>Chordata</taxon>
        <taxon>Craniata</taxon>
        <taxon>Vertebrata</taxon>
        <taxon>Euteleostomi</taxon>
        <taxon>Actinopterygii</taxon>
        <taxon>Neopterygii</taxon>
        <taxon>Teleostei</taxon>
        <taxon>Protacanthopterygii</taxon>
        <taxon>Esociformes</taxon>
        <taxon>Umbridae</taxon>
        <taxon>Dallia</taxon>
    </lineage>
</organism>
<keyword evidence="2" id="KW-1185">Reference proteome</keyword>
<dbReference type="Proteomes" id="UP001157502">
    <property type="component" value="Chromosome 2"/>
</dbReference>
<comment type="caution">
    <text evidence="1">The sequence shown here is derived from an EMBL/GenBank/DDBJ whole genome shotgun (WGS) entry which is preliminary data.</text>
</comment>